<dbReference type="FunCoup" id="A0A1X2HS64">
    <property type="interactions" value="130"/>
</dbReference>
<evidence type="ECO:0000256" key="1">
    <source>
        <dbReference type="ARBA" id="ARBA00004167"/>
    </source>
</evidence>
<proteinExistence type="inferred from homology"/>
<feature type="region of interest" description="Disordered" evidence="6">
    <location>
        <begin position="629"/>
        <end position="650"/>
    </location>
</feature>
<feature type="region of interest" description="Disordered" evidence="6">
    <location>
        <begin position="1"/>
        <end position="92"/>
    </location>
</feature>
<dbReference type="OMA" id="GSENECV"/>
<dbReference type="InterPro" id="IPR031968">
    <property type="entry name" value="VASt"/>
</dbReference>
<comment type="subcellular location">
    <subcellularLocation>
        <location evidence="1">Membrane</location>
        <topology evidence="1">Single-pass membrane protein</topology>
    </subcellularLocation>
</comment>
<reference evidence="8 9" key="1">
    <citation type="submission" date="2016-07" db="EMBL/GenBank/DDBJ databases">
        <title>Pervasive Adenine N6-methylation of Active Genes in Fungi.</title>
        <authorList>
            <consortium name="DOE Joint Genome Institute"/>
            <person name="Mondo S.J."/>
            <person name="Dannebaum R.O."/>
            <person name="Kuo R.C."/>
            <person name="Labutti K."/>
            <person name="Haridas S."/>
            <person name="Kuo A."/>
            <person name="Salamov A."/>
            <person name="Ahrendt S.R."/>
            <person name="Lipzen A."/>
            <person name="Sullivan W."/>
            <person name="Andreopoulos W.B."/>
            <person name="Clum A."/>
            <person name="Lindquist E."/>
            <person name="Daum C."/>
            <person name="Ramamoorthy G.K."/>
            <person name="Gryganskyi A."/>
            <person name="Culley D."/>
            <person name="Magnuson J.K."/>
            <person name="James T.Y."/>
            <person name="O'Malley M.A."/>
            <person name="Stajich J.E."/>
            <person name="Spatafora J.W."/>
            <person name="Visel A."/>
            <person name="Grigoriev I.V."/>
        </authorList>
    </citation>
    <scope>NUCLEOTIDE SEQUENCE [LARGE SCALE GENOMIC DNA]</scope>
    <source>
        <strain evidence="8 9">NRRL 2496</strain>
    </source>
</reference>
<dbReference type="InterPro" id="IPR004182">
    <property type="entry name" value="GRAM"/>
</dbReference>
<evidence type="ECO:0000256" key="5">
    <source>
        <dbReference type="ARBA" id="ARBA00023136"/>
    </source>
</evidence>
<gene>
    <name evidence="8" type="ORF">BCR43DRAFT_522523</name>
</gene>
<evidence type="ECO:0000256" key="2">
    <source>
        <dbReference type="ARBA" id="ARBA00006582"/>
    </source>
</evidence>
<evidence type="ECO:0000256" key="3">
    <source>
        <dbReference type="ARBA" id="ARBA00022692"/>
    </source>
</evidence>
<dbReference type="STRING" id="13706.A0A1X2HS64"/>
<dbReference type="GO" id="GO:0032934">
    <property type="term" value="F:sterol binding"/>
    <property type="evidence" value="ECO:0007669"/>
    <property type="project" value="TreeGrafter"/>
</dbReference>
<dbReference type="PANTHER" id="PTHR23319:SF4">
    <property type="entry name" value="GRAM DOMAIN CONTAINING 1B, ISOFORM E"/>
    <property type="match status" value="1"/>
</dbReference>
<feature type="compositionally biased region" description="Basic and acidic residues" evidence="6">
    <location>
        <begin position="469"/>
        <end position="478"/>
    </location>
</feature>
<comment type="similarity">
    <text evidence="2">Belongs to the YSP2 family.</text>
</comment>
<dbReference type="SMART" id="SM00568">
    <property type="entry name" value="GRAM"/>
    <property type="match status" value="1"/>
</dbReference>
<dbReference type="CDD" id="cd13220">
    <property type="entry name" value="PH-GRAM_GRAMDC"/>
    <property type="match status" value="1"/>
</dbReference>
<evidence type="ECO:0000313" key="9">
    <source>
        <dbReference type="Proteomes" id="UP000242180"/>
    </source>
</evidence>
<feature type="region of interest" description="Disordered" evidence="6">
    <location>
        <begin position="228"/>
        <end position="261"/>
    </location>
</feature>
<keyword evidence="5" id="KW-0472">Membrane</keyword>
<dbReference type="GO" id="GO:0120015">
    <property type="term" value="F:sterol transfer activity"/>
    <property type="evidence" value="ECO:0007669"/>
    <property type="project" value="TreeGrafter"/>
</dbReference>
<feature type="compositionally biased region" description="Low complexity" evidence="6">
    <location>
        <begin position="62"/>
        <end position="72"/>
    </location>
</feature>
<dbReference type="GO" id="GO:0140268">
    <property type="term" value="C:endoplasmic reticulum-plasma membrane contact site"/>
    <property type="evidence" value="ECO:0007669"/>
    <property type="project" value="TreeGrafter"/>
</dbReference>
<dbReference type="InterPro" id="IPR051482">
    <property type="entry name" value="Cholesterol_transport"/>
</dbReference>
<accession>A0A1X2HS64</accession>
<comment type="caution">
    <text evidence="8">The sequence shown here is derived from an EMBL/GenBank/DDBJ whole genome shotgun (WGS) entry which is preliminary data.</text>
</comment>
<dbReference type="InterPro" id="IPR011993">
    <property type="entry name" value="PH-like_dom_sf"/>
</dbReference>
<keyword evidence="9" id="KW-1185">Reference proteome</keyword>
<evidence type="ECO:0000313" key="8">
    <source>
        <dbReference type="EMBL" id="ORZ01736.1"/>
    </source>
</evidence>
<feature type="region of interest" description="Disordered" evidence="6">
    <location>
        <begin position="469"/>
        <end position="505"/>
    </location>
</feature>
<dbReference type="Gene3D" id="2.30.29.30">
    <property type="entry name" value="Pleckstrin-homology domain (PH domain)/Phosphotyrosine-binding domain (PTB)"/>
    <property type="match status" value="1"/>
</dbReference>
<dbReference type="Proteomes" id="UP000242180">
    <property type="component" value="Unassembled WGS sequence"/>
</dbReference>
<dbReference type="GO" id="GO:0032366">
    <property type="term" value="P:intracellular sterol transport"/>
    <property type="evidence" value="ECO:0007669"/>
    <property type="project" value="TreeGrafter"/>
</dbReference>
<protein>
    <submittedName>
        <fullName evidence="8">GRAM domain-domain-containing protein</fullName>
    </submittedName>
</protein>
<dbReference type="GO" id="GO:0005789">
    <property type="term" value="C:endoplasmic reticulum membrane"/>
    <property type="evidence" value="ECO:0007669"/>
    <property type="project" value="TreeGrafter"/>
</dbReference>
<feature type="compositionally biased region" description="Low complexity" evidence="6">
    <location>
        <begin position="22"/>
        <end position="50"/>
    </location>
</feature>
<sequence>MIATAHSEPGLIDKKKTRSRSSLRSMSTSTVTVAPSSSTPVPIHRNSLAPNSPPPPMPSAPASPLLSSRRSSAQTGGSESPPKSLSAQSSRTTLKNEYKRNADFHALFRSVPESDRLLNDYGCALQKEILLQGRMYISEDHICFNAKIFGWVTNLVVAFAEITDIEKRTTAIFIPNAIQISTAQAKYFFASFLSRDQAYEQIVRLWKLHGGGSSDGNASSLTMVANAPNENEDEDRLSLSSGDDSYDSQSTISEDVQPNDLDDTLKSSSAAFLKPPIATAPMPHPTDPAQVNVVTECKCITEHYTQTVMDQVYTGTLDSIYKLLCHSPFLQGFLTDVEKNTDVQIGAWDGDMTRQITYTKRLTGSIGPRQTKCVLRERVHHLDPDRSITLDTTTQTPDVPSGSNFCVRTRICLTRAGHGQVRVLVTVNVDFSKSSWLKSTIERASIDGQTNYYKALDLAVRDHMQIGTKEVKPHGEHLKKQHRRKRRSRQQHHRRTLSHHEQERRTKSAYDAFLETFSAGAAAGAQWVLDNSRSGPSTGQITAVCMLLMVCINLFMAVKLANVTHELKQVDGVTATSRNYAHPTSKLAAEPTYDDASWDQQSDLLWRRLEAAEGSTSQRIHELEQMIRHAGSTASQLSHSAQRQREQQHQ</sequence>
<dbReference type="Pfam" id="PF02893">
    <property type="entry name" value="GRAM"/>
    <property type="match status" value="1"/>
</dbReference>
<dbReference type="EMBL" id="MCGN01000002">
    <property type="protein sequence ID" value="ORZ01736.1"/>
    <property type="molecule type" value="Genomic_DNA"/>
</dbReference>
<dbReference type="InParanoid" id="A0A1X2HS64"/>
<dbReference type="PROSITE" id="PS51778">
    <property type="entry name" value="VAST"/>
    <property type="match status" value="1"/>
</dbReference>
<dbReference type="Pfam" id="PF16016">
    <property type="entry name" value="VASt"/>
    <property type="match status" value="1"/>
</dbReference>
<feature type="compositionally biased region" description="Basic residues" evidence="6">
    <location>
        <begin position="479"/>
        <end position="497"/>
    </location>
</feature>
<keyword evidence="3" id="KW-0812">Transmembrane</keyword>
<feature type="compositionally biased region" description="Low complexity" evidence="6">
    <location>
        <begin position="238"/>
        <end position="250"/>
    </location>
</feature>
<dbReference type="OrthoDB" id="2162691at2759"/>
<feature type="compositionally biased region" description="Polar residues" evidence="6">
    <location>
        <begin position="632"/>
        <end position="641"/>
    </location>
</feature>
<dbReference type="GO" id="GO:0005739">
    <property type="term" value="C:mitochondrion"/>
    <property type="evidence" value="ECO:0007669"/>
    <property type="project" value="TreeGrafter"/>
</dbReference>
<dbReference type="AlphaFoldDB" id="A0A1X2HS64"/>
<feature type="compositionally biased region" description="Pro residues" evidence="6">
    <location>
        <begin position="51"/>
        <end position="61"/>
    </location>
</feature>
<organism evidence="8 9">
    <name type="scientific">Syncephalastrum racemosum</name>
    <name type="common">Filamentous fungus</name>
    <dbReference type="NCBI Taxonomy" id="13706"/>
    <lineage>
        <taxon>Eukaryota</taxon>
        <taxon>Fungi</taxon>
        <taxon>Fungi incertae sedis</taxon>
        <taxon>Mucoromycota</taxon>
        <taxon>Mucoromycotina</taxon>
        <taxon>Mucoromycetes</taxon>
        <taxon>Mucorales</taxon>
        <taxon>Syncephalastraceae</taxon>
        <taxon>Syncephalastrum</taxon>
    </lineage>
</organism>
<feature type="domain" description="VASt" evidence="7">
    <location>
        <begin position="303"/>
        <end position="468"/>
    </location>
</feature>
<dbReference type="PANTHER" id="PTHR23319">
    <property type="entry name" value="GRAM DOMAIN CONTAINING 1B, ISOFORM E"/>
    <property type="match status" value="1"/>
</dbReference>
<evidence type="ECO:0000256" key="6">
    <source>
        <dbReference type="SAM" id="MobiDB-lite"/>
    </source>
</evidence>
<feature type="compositionally biased region" description="Polar residues" evidence="6">
    <location>
        <begin position="73"/>
        <end position="92"/>
    </location>
</feature>
<evidence type="ECO:0000256" key="4">
    <source>
        <dbReference type="ARBA" id="ARBA00022989"/>
    </source>
</evidence>
<evidence type="ECO:0000259" key="7">
    <source>
        <dbReference type="PROSITE" id="PS51778"/>
    </source>
</evidence>
<keyword evidence="4" id="KW-1133">Transmembrane helix</keyword>
<dbReference type="GO" id="GO:0032541">
    <property type="term" value="C:cortical endoplasmic reticulum"/>
    <property type="evidence" value="ECO:0007669"/>
    <property type="project" value="TreeGrafter"/>
</dbReference>
<dbReference type="GO" id="GO:0005886">
    <property type="term" value="C:plasma membrane"/>
    <property type="evidence" value="ECO:0007669"/>
    <property type="project" value="TreeGrafter"/>
</dbReference>
<name>A0A1X2HS64_SYNRA</name>